<reference evidence="2 3" key="1">
    <citation type="submission" date="2014-08" db="EMBL/GenBank/DDBJ databases">
        <title>Fervidobacterium pennivorans DYC genome.</title>
        <authorList>
            <person name="Wushke S."/>
        </authorList>
    </citation>
    <scope>NUCLEOTIDE SEQUENCE [LARGE SCALE GENOMIC DNA]</scope>
    <source>
        <strain evidence="2 3">DYC</strain>
    </source>
</reference>
<dbReference type="PANTHER" id="PTHR43155">
    <property type="entry name" value="CYCLIC DI-GMP PHOSPHODIESTERASE PA4108-RELATED"/>
    <property type="match status" value="1"/>
</dbReference>
<dbReference type="NCBIfam" id="TIGR00277">
    <property type="entry name" value="HDIG"/>
    <property type="match status" value="1"/>
</dbReference>
<dbReference type="EMBL" id="CP011393">
    <property type="protein sequence ID" value="ANE40956.1"/>
    <property type="molecule type" value="Genomic_DNA"/>
</dbReference>
<dbReference type="KEGG" id="fng:JM64_02285"/>
<dbReference type="PATRIC" id="fig|93466.3.peg.507"/>
<proteinExistence type="predicted"/>
<name>A0A172T1W2_FERPE</name>
<organism evidence="2 3">
    <name type="scientific">Fervidobacterium pennivorans</name>
    <dbReference type="NCBI Taxonomy" id="93466"/>
    <lineage>
        <taxon>Bacteria</taxon>
        <taxon>Thermotogati</taxon>
        <taxon>Thermotogota</taxon>
        <taxon>Thermotogae</taxon>
        <taxon>Thermotogales</taxon>
        <taxon>Fervidobacteriaceae</taxon>
        <taxon>Fervidobacterium</taxon>
    </lineage>
</organism>
<dbReference type="InterPro" id="IPR037522">
    <property type="entry name" value="HD_GYP_dom"/>
</dbReference>
<dbReference type="Gene3D" id="1.10.3210.10">
    <property type="entry name" value="Hypothetical protein af1432"/>
    <property type="match status" value="2"/>
</dbReference>
<dbReference type="InterPro" id="IPR003607">
    <property type="entry name" value="HD/PDEase_dom"/>
</dbReference>
<sequence length="420" mass="47830">MVDILLKTIMFVPKFGVHSLQVGFIASKIGKQLGLDELELFYCGVLHDLGVLTPHKGILLDDINNEFLIKEDIPTFEAPTKGHTLISAFEVSKISFLSKRFPNLSASILLHHALPHYLNESSTKDITANVVSISEEISKYVLVNDEEMTYDDFIVPLSTIKNRFFDFVYDAALSVLKQEYTRWMLYDIKAGFNREKLIQDYYIKEPMSFEEIVEIGAVLSYIIDSKSEFTRAHSWRVANLAGAIAKEILLNEEEFFIAGLFHDIGKITTPISVLEKKGKLTTSEMDIMKKHVYYSYLILLDHQNEPWFWPAVRHQERVDGSGYPWRLKGSEMTFKDKILQVADYFVAVLEPRPYRGPSSPEKALEEVQRAVSNGVLDPGPASILKELVYGGFNFESIDFISSIQKDISDFEKSLTEEGKV</sequence>
<protein>
    <submittedName>
        <fullName evidence="2">Phosphohydrolase</fullName>
    </submittedName>
</protein>
<dbReference type="SMART" id="SM00471">
    <property type="entry name" value="HDc"/>
    <property type="match status" value="2"/>
</dbReference>
<dbReference type="Proteomes" id="UP000077096">
    <property type="component" value="Chromosome"/>
</dbReference>
<evidence type="ECO:0000259" key="1">
    <source>
        <dbReference type="PROSITE" id="PS51832"/>
    </source>
</evidence>
<dbReference type="AlphaFoldDB" id="A0A172T1W2"/>
<accession>A0A172T1W2</accession>
<feature type="domain" description="HD-GYP" evidence="1">
    <location>
        <begin position="208"/>
        <end position="400"/>
    </location>
</feature>
<dbReference type="SUPFAM" id="SSF109604">
    <property type="entry name" value="HD-domain/PDEase-like"/>
    <property type="match status" value="2"/>
</dbReference>
<keyword evidence="2" id="KW-0378">Hydrolase</keyword>
<dbReference type="InterPro" id="IPR006675">
    <property type="entry name" value="HDIG_dom"/>
</dbReference>
<evidence type="ECO:0000313" key="3">
    <source>
        <dbReference type="Proteomes" id="UP000077096"/>
    </source>
</evidence>
<dbReference type="InterPro" id="IPR006674">
    <property type="entry name" value="HD_domain"/>
</dbReference>
<dbReference type="CDD" id="cd00077">
    <property type="entry name" value="HDc"/>
    <property type="match status" value="1"/>
</dbReference>
<dbReference type="Pfam" id="PF01966">
    <property type="entry name" value="HD"/>
    <property type="match status" value="1"/>
</dbReference>
<dbReference type="OrthoDB" id="9804747at2"/>
<dbReference type="PROSITE" id="PS51832">
    <property type="entry name" value="HD_GYP"/>
    <property type="match status" value="1"/>
</dbReference>
<dbReference type="GO" id="GO:0016787">
    <property type="term" value="F:hydrolase activity"/>
    <property type="evidence" value="ECO:0007669"/>
    <property type="project" value="UniProtKB-KW"/>
</dbReference>
<evidence type="ECO:0000313" key="2">
    <source>
        <dbReference type="EMBL" id="ANE40956.1"/>
    </source>
</evidence>
<dbReference type="PANTHER" id="PTHR43155:SF2">
    <property type="entry name" value="CYCLIC DI-GMP PHOSPHODIESTERASE PA4108"/>
    <property type="match status" value="1"/>
</dbReference>
<gene>
    <name evidence="2" type="ORF">JM64_02285</name>
</gene>
<dbReference type="Pfam" id="PF13487">
    <property type="entry name" value="HD_5"/>
    <property type="match status" value="1"/>
</dbReference>